<proteinExistence type="predicted"/>
<dbReference type="PRINTS" id="PR00387">
    <property type="entry name" value="PDIESTERASE1"/>
</dbReference>
<feature type="binding site" evidence="4">
    <location>
        <position position="256"/>
    </location>
    <ligand>
        <name>Zn(2+)</name>
        <dbReference type="ChEBI" id="CHEBI:29105"/>
        <label>1</label>
    </ligand>
</feature>
<reference evidence="6" key="1">
    <citation type="submission" date="2020-05" db="EMBL/GenBank/DDBJ databases">
        <title>Phylogenomic resolution of chytrid fungi.</title>
        <authorList>
            <person name="Stajich J.E."/>
            <person name="Amses K."/>
            <person name="Simmons R."/>
            <person name="Seto K."/>
            <person name="Myers J."/>
            <person name="Bonds A."/>
            <person name="Quandt C.A."/>
            <person name="Barry K."/>
            <person name="Liu P."/>
            <person name="Grigoriev I."/>
            <person name="Longcore J.E."/>
            <person name="James T.Y."/>
        </authorList>
    </citation>
    <scope>NUCLEOTIDE SEQUENCE</scope>
    <source>
        <strain evidence="6">PLAUS21</strain>
    </source>
</reference>
<dbReference type="Pfam" id="PF00233">
    <property type="entry name" value="PDEase_I"/>
    <property type="match status" value="1"/>
</dbReference>
<dbReference type="InterPro" id="IPR036971">
    <property type="entry name" value="PDEase_catalytic_dom_sf"/>
</dbReference>
<evidence type="ECO:0000256" key="4">
    <source>
        <dbReference type="PIRSR" id="PIRSR623088-3"/>
    </source>
</evidence>
<evidence type="ECO:0000256" key="3">
    <source>
        <dbReference type="PIRSR" id="PIRSR623088-1"/>
    </source>
</evidence>
<organism evidence="6 7">
    <name type="scientific">Boothiomyces macroporosus</name>
    <dbReference type="NCBI Taxonomy" id="261099"/>
    <lineage>
        <taxon>Eukaryota</taxon>
        <taxon>Fungi</taxon>
        <taxon>Fungi incertae sedis</taxon>
        <taxon>Chytridiomycota</taxon>
        <taxon>Chytridiomycota incertae sedis</taxon>
        <taxon>Chytridiomycetes</taxon>
        <taxon>Rhizophydiales</taxon>
        <taxon>Terramycetaceae</taxon>
        <taxon>Boothiomyces</taxon>
    </lineage>
</organism>
<gene>
    <name evidence="6" type="primary">PDE9A_3</name>
    <name evidence="6" type="ORF">HK103_007040</name>
</gene>
<dbReference type="GO" id="GO:0046872">
    <property type="term" value="F:metal ion binding"/>
    <property type="evidence" value="ECO:0007669"/>
    <property type="project" value="UniProtKB-KW"/>
</dbReference>
<feature type="binding site" evidence="4">
    <location>
        <position position="257"/>
    </location>
    <ligand>
        <name>Zn(2+)</name>
        <dbReference type="ChEBI" id="CHEBI:29105"/>
        <label>2</label>
    </ligand>
</feature>
<comment type="caution">
    <text evidence="6">The sequence shown here is derived from an EMBL/GenBank/DDBJ whole genome shotgun (WGS) entry which is preliminary data.</text>
</comment>
<evidence type="ECO:0000256" key="1">
    <source>
        <dbReference type="ARBA" id="ARBA00022723"/>
    </source>
</evidence>
<dbReference type="PANTHER" id="PTHR11347">
    <property type="entry name" value="CYCLIC NUCLEOTIDE PHOSPHODIESTERASE"/>
    <property type="match status" value="1"/>
</dbReference>
<accession>A0AAD5Y1Q3</accession>
<dbReference type="SUPFAM" id="SSF109604">
    <property type="entry name" value="HD-domain/PDEase-like"/>
    <property type="match status" value="1"/>
</dbReference>
<evidence type="ECO:0000256" key="2">
    <source>
        <dbReference type="ARBA" id="ARBA00022801"/>
    </source>
</evidence>
<feature type="domain" description="PDEase" evidence="5">
    <location>
        <begin position="135"/>
        <end position="379"/>
    </location>
</feature>
<dbReference type="AlphaFoldDB" id="A0AAD5Y1Q3"/>
<evidence type="ECO:0000259" key="5">
    <source>
        <dbReference type="PROSITE" id="PS51845"/>
    </source>
</evidence>
<feature type="binding site" evidence="4">
    <location>
        <position position="366"/>
    </location>
    <ligand>
        <name>Zn(2+)</name>
        <dbReference type="ChEBI" id="CHEBI:29105"/>
        <label>1</label>
    </ligand>
</feature>
<dbReference type="GO" id="GO:0004114">
    <property type="term" value="F:3',5'-cyclic-nucleotide phosphodiesterase activity"/>
    <property type="evidence" value="ECO:0007669"/>
    <property type="project" value="InterPro"/>
</dbReference>
<dbReference type="PROSITE" id="PS51845">
    <property type="entry name" value="PDEASE_I_2"/>
    <property type="match status" value="1"/>
</dbReference>
<dbReference type="InterPro" id="IPR023088">
    <property type="entry name" value="PDEase"/>
</dbReference>
<dbReference type="Gene3D" id="1.10.1300.10">
    <property type="entry name" value="3'5'-cyclic nucleotide phosphodiesterase, catalytic domain"/>
    <property type="match status" value="1"/>
</dbReference>
<dbReference type="CDD" id="cd00077">
    <property type="entry name" value="HDc"/>
    <property type="match status" value="1"/>
</dbReference>
<keyword evidence="2" id="KW-0378">Hydrolase</keyword>
<feature type="binding site" evidence="4">
    <location>
        <position position="220"/>
    </location>
    <ligand>
        <name>Zn(2+)</name>
        <dbReference type="ChEBI" id="CHEBI:29105"/>
        <label>1</label>
    </ligand>
</feature>
<dbReference type="Proteomes" id="UP001210925">
    <property type="component" value="Unassembled WGS sequence"/>
</dbReference>
<keyword evidence="1 4" id="KW-0479">Metal-binding</keyword>
<dbReference type="GO" id="GO:0007165">
    <property type="term" value="P:signal transduction"/>
    <property type="evidence" value="ECO:0007669"/>
    <property type="project" value="InterPro"/>
</dbReference>
<keyword evidence="7" id="KW-1185">Reference proteome</keyword>
<dbReference type="EMBL" id="JADGKB010000081">
    <property type="protein sequence ID" value="KAJ3254630.1"/>
    <property type="molecule type" value="Genomic_DNA"/>
</dbReference>
<dbReference type="InterPro" id="IPR002073">
    <property type="entry name" value="PDEase_catalytic_dom"/>
</dbReference>
<protein>
    <submittedName>
        <fullName evidence="6">High affinity cAMP-specific and IBMX-insensitive 3',5'-cyclic phosphodiesterase 9A</fullName>
    </submittedName>
</protein>
<sequence length="438" mass="49601">MGVSSPQIGYENTTLGLQTKHDVALLNTKFTGKRQVYVKYENSIEKIIVTPNTTTEELEALLLSICGINSSQKGDISITLWSGGKQQYLGNLLENTENTPLTIKISDESDSLAAAISSLKMNIAKLDMDKQTLDGTVYASSFTQKTFRNFKFDEQTLEELRTPRFNNWEFSENELVYLIIEMYRDFGLLEQFKISNQLIFNFVNKVREHYQNNPFHNFKHAFCVTQMGYAILCQSGIIAEMTHLERIMLLTACLGHDTDHPGYNNAYQINAKTDLAIIYSDQAPLENHHCAMLFAILGLPECNILSELSSEDFTVVRKGIIRCILATDMAKHGELLGAFTKIIPTFSLTDNEHRLHLFSTVIKCADISTEVRPPPVADREKQEGLPTLPFMDRDKVTKPVIPLYESLAKLYPQIEKDFLTPIRTSLAYYKSIDVKPNA</sequence>
<feature type="active site" description="Proton donor" evidence="3">
    <location>
        <position position="216"/>
    </location>
</feature>
<feature type="binding site" evidence="4">
    <location>
        <position position="257"/>
    </location>
    <ligand>
        <name>Zn(2+)</name>
        <dbReference type="ChEBI" id="CHEBI:29105"/>
        <label>1</label>
    </ligand>
</feature>
<name>A0AAD5Y1Q3_9FUNG</name>
<evidence type="ECO:0000313" key="6">
    <source>
        <dbReference type="EMBL" id="KAJ3254630.1"/>
    </source>
</evidence>
<evidence type="ECO:0000313" key="7">
    <source>
        <dbReference type="Proteomes" id="UP001210925"/>
    </source>
</evidence>
<dbReference type="InterPro" id="IPR003607">
    <property type="entry name" value="HD/PDEase_dom"/>
</dbReference>